<accession>A0ABY2PN19</accession>
<protein>
    <submittedName>
        <fullName evidence="2">Uncharacterized protein</fullName>
    </submittedName>
</protein>
<feature type="chain" id="PRO_5047153762" evidence="1">
    <location>
        <begin position="34"/>
        <end position="132"/>
    </location>
</feature>
<gene>
    <name evidence="2" type="ORF">DJ535_23610</name>
</gene>
<dbReference type="EMBL" id="QFVP01000027">
    <property type="protein sequence ID" value="THE33693.1"/>
    <property type="molecule type" value="Genomic_DNA"/>
</dbReference>
<keyword evidence="1" id="KW-0732">Signal</keyword>
<proteinExistence type="predicted"/>
<name>A0ABY2PN19_9ENTR</name>
<feature type="signal peptide" evidence="1">
    <location>
        <begin position="1"/>
        <end position="33"/>
    </location>
</feature>
<evidence type="ECO:0000313" key="3">
    <source>
        <dbReference type="Proteomes" id="UP000306790"/>
    </source>
</evidence>
<evidence type="ECO:0000313" key="2">
    <source>
        <dbReference type="EMBL" id="THE33693.1"/>
    </source>
</evidence>
<dbReference type="Proteomes" id="UP000306790">
    <property type="component" value="Unassembled WGS sequence"/>
</dbReference>
<reference evidence="2 3" key="1">
    <citation type="submission" date="2018-05" db="EMBL/GenBank/DDBJ databases">
        <title>Isolation and genomic analyses of lactose-positive bacteria from faecal samples of preterm neonates.</title>
        <authorList>
            <person name="Chen Y."/>
            <person name="Brook T.C."/>
            <person name="O'Neill I."/>
            <person name="Soe C.Z."/>
            <person name="Hall L.J."/>
            <person name="Hoyles L."/>
        </authorList>
    </citation>
    <scope>NUCLEOTIDE SEQUENCE [LARGE SCALE GENOMIC DNA]</scope>
    <source>
        <strain evidence="2 3">P080C CL</strain>
    </source>
</reference>
<organism evidence="2 3">
    <name type="scientific">Citrobacter murliniae</name>
    <dbReference type="NCBI Taxonomy" id="67829"/>
    <lineage>
        <taxon>Bacteria</taxon>
        <taxon>Pseudomonadati</taxon>
        <taxon>Pseudomonadota</taxon>
        <taxon>Gammaproteobacteria</taxon>
        <taxon>Enterobacterales</taxon>
        <taxon>Enterobacteriaceae</taxon>
        <taxon>Citrobacter</taxon>
        <taxon>Citrobacter freundii complex</taxon>
    </lineage>
</organism>
<sequence>MAINLNIFQKGKTLMFKHVLTATLLIISASALADTAPLSVNSQGTYLINNPNLPVWQLTLTSLENDITIKSLTLNRGICLISIAGRGKNMNKRLGYGQTFSFTTPSNSNFTQCRPLELTVQTSKGPYTFNWQ</sequence>
<comment type="caution">
    <text evidence="2">The sequence shown here is derived from an EMBL/GenBank/DDBJ whole genome shotgun (WGS) entry which is preliminary data.</text>
</comment>
<keyword evidence="3" id="KW-1185">Reference proteome</keyword>
<evidence type="ECO:0000256" key="1">
    <source>
        <dbReference type="SAM" id="SignalP"/>
    </source>
</evidence>